<evidence type="ECO:0000313" key="2">
    <source>
        <dbReference type="EMBL" id="GFP37853.1"/>
    </source>
</evidence>
<evidence type="ECO:0000313" key="3">
    <source>
        <dbReference type="Proteomes" id="UP000561271"/>
    </source>
</evidence>
<dbReference type="InterPro" id="IPR051083">
    <property type="entry name" value="GrpII_Intron_Splice-Mob/Def"/>
</dbReference>
<dbReference type="NCBIfam" id="TIGR04416">
    <property type="entry name" value="group_II_RT_mat"/>
    <property type="match status" value="1"/>
</dbReference>
<dbReference type="AlphaFoldDB" id="A0A6V8Q040"/>
<accession>A0A6V8Q040</accession>
<dbReference type="InterPro" id="IPR000477">
    <property type="entry name" value="RT_dom"/>
</dbReference>
<protein>
    <submittedName>
        <fullName evidence="2">RNA-directed DNA polymerase</fullName>
    </submittedName>
</protein>
<dbReference type="EMBL" id="BLSC01000188">
    <property type="protein sequence ID" value="GFP37853.1"/>
    <property type="molecule type" value="Genomic_DNA"/>
</dbReference>
<keyword evidence="2" id="KW-0808">Transferase</keyword>
<feature type="domain" description="Reverse transcriptase" evidence="1">
    <location>
        <begin position="73"/>
        <end position="322"/>
    </location>
</feature>
<reference evidence="2 3" key="1">
    <citation type="journal article" date="2020" name="Front. Microbiol.">
        <title>Single-cell genomics of novel Actinobacteria with the Wood-Ljungdahl pathway discovered in a serpentinizing system.</title>
        <authorList>
            <person name="Merino N."/>
            <person name="Kawai M."/>
            <person name="Boyd E.S."/>
            <person name="Colman D.R."/>
            <person name="McGlynn S.E."/>
            <person name="Nealson K.H."/>
            <person name="Kurokawa K."/>
            <person name="Hongoh Y."/>
        </authorList>
    </citation>
    <scope>NUCLEOTIDE SEQUENCE [LARGE SCALE GENOMIC DNA]</scope>
    <source>
        <strain evidence="2 3">S44</strain>
    </source>
</reference>
<keyword evidence="2" id="KW-0695">RNA-directed DNA polymerase</keyword>
<dbReference type="PROSITE" id="PS50878">
    <property type="entry name" value="RT_POL"/>
    <property type="match status" value="1"/>
</dbReference>
<dbReference type="PANTHER" id="PTHR34047:SF8">
    <property type="entry name" value="PROTEIN YKFC"/>
    <property type="match status" value="1"/>
</dbReference>
<proteinExistence type="predicted"/>
<dbReference type="PANTHER" id="PTHR34047">
    <property type="entry name" value="NUCLEAR INTRON MATURASE 1, MITOCHONDRIAL-RELATED"/>
    <property type="match status" value="1"/>
</dbReference>
<dbReference type="GO" id="GO:0003964">
    <property type="term" value="F:RNA-directed DNA polymerase activity"/>
    <property type="evidence" value="ECO:0007669"/>
    <property type="project" value="UniProtKB-KW"/>
</dbReference>
<comment type="caution">
    <text evidence="2">The sequence shown here is derived from an EMBL/GenBank/DDBJ whole genome shotgun (WGS) entry which is preliminary data.</text>
</comment>
<evidence type="ECO:0000259" key="1">
    <source>
        <dbReference type="PROSITE" id="PS50878"/>
    </source>
</evidence>
<dbReference type="InterPro" id="IPR030931">
    <property type="entry name" value="Group_II_RT_mat"/>
</dbReference>
<gene>
    <name evidence="2" type="ORF">HKBW3S44_01533</name>
</gene>
<keyword evidence="2" id="KW-0548">Nucleotidyltransferase</keyword>
<name>A0A6V8Q040_9ACTN</name>
<organism evidence="2 3">
    <name type="scientific">Candidatus Hakubella thermalkaliphila</name>
    <dbReference type="NCBI Taxonomy" id="2754717"/>
    <lineage>
        <taxon>Bacteria</taxon>
        <taxon>Bacillati</taxon>
        <taxon>Actinomycetota</taxon>
        <taxon>Actinomycetota incertae sedis</taxon>
        <taxon>Candidatus Hakubellales</taxon>
        <taxon>Candidatus Hakubellaceae</taxon>
        <taxon>Candidatus Hakubella</taxon>
    </lineage>
</organism>
<dbReference type="Pfam" id="PF00078">
    <property type="entry name" value="RVT_1"/>
    <property type="match status" value="1"/>
</dbReference>
<dbReference type="SUPFAM" id="SSF56672">
    <property type="entry name" value="DNA/RNA polymerases"/>
    <property type="match status" value="1"/>
</dbReference>
<dbReference type="Proteomes" id="UP000561271">
    <property type="component" value="Unassembled WGS sequence"/>
</dbReference>
<dbReference type="RefSeq" id="WP_176231989.1">
    <property type="nucleotide sequence ID" value="NZ_BLSC01000188.1"/>
</dbReference>
<dbReference type="InterPro" id="IPR043502">
    <property type="entry name" value="DNA/RNA_pol_sf"/>
</dbReference>
<dbReference type="CDD" id="cd01651">
    <property type="entry name" value="RT_G2_intron"/>
    <property type="match status" value="1"/>
</dbReference>
<sequence>MHRNGKWVSTKLELITRRAREDPGCRFTSLAYLLNEDFLGQCFKELKKNKAPGIDGVTWEQYAEKLEENVGRLVERMKAKKYRPQPLRRVHIPKDNKSQRSLGIPALEDKMVQMGITKILSAIFEGDFLEVSYGFRPNRSPHDALDALDKAIMAEPVNYIVDADIKAFFDNVDHKWLIKCLKQRISDPSFLRLIVRFLKAGVMEEGKYMETDKDTPQGGVLSPILSNIYLHYVLDLWFNRKLKKQLKGYAKEIHYADDAIICLQYQADAQRVVEELKGRLSKFGLSLSEEKTRIIEFGRYAQAQARERGKKPDTFDFLGFTHFCDRTRRGKFKVGRRTSRRRFRAKMKAMNGWLKSVRNFFRLRDWWKILVAKLVGHYRYYGVSGNYESIRRFYFRTLNLVFKWINRRSQRKSYTRAGFRQYLECYPLPKPKIYRNLYTLSPLK</sequence>